<feature type="transmembrane region" description="Helical" evidence="8">
    <location>
        <begin position="306"/>
        <end position="322"/>
    </location>
</feature>
<evidence type="ECO:0000256" key="3">
    <source>
        <dbReference type="ARBA" id="ARBA00022448"/>
    </source>
</evidence>
<dbReference type="Pfam" id="PF03845">
    <property type="entry name" value="Spore_permease"/>
    <property type="match status" value="1"/>
</dbReference>
<evidence type="ECO:0000313" key="10">
    <source>
        <dbReference type="Proteomes" id="UP001596233"/>
    </source>
</evidence>
<feature type="transmembrane region" description="Helical" evidence="8">
    <location>
        <begin position="119"/>
        <end position="135"/>
    </location>
</feature>
<keyword evidence="4" id="KW-0309">Germination</keyword>
<feature type="transmembrane region" description="Helical" evidence="8">
    <location>
        <begin position="219"/>
        <end position="239"/>
    </location>
</feature>
<sequence length="368" mass="42337">MTTKVVTQKQLFKYFSIHLITTVIMFMMGLLLQQSGFNAPHGIVIGVIIGLLITWFVFKFAKRRPDHFFVDYGAEIMTGWIHYPLMAIVVFTNFCIVAINIWEIQDFLLQFYLSGTPPWVIAMICGLCIAYMARYGIKSMFRAAEGLFYLTLLSFIIIPFLVRSNVEWFMAQGFVTHMSLREAWPTAYYIGAVIGEASLFLYIYPYISEATSSMRTITRVSLLSVFIIVLHIVPILLILGPDLAQNLNYPELDIIRLIKSGSFLEALDPVIISLWLISIFLKISFIIFVIGHIISRSLKLKYSKPIIFPISLFAVVCSLSIARTHTQFFSLHNGGVMTCIYFSHLIPFFYYFVDSIRRRRKQKEENNL</sequence>
<feature type="transmembrane region" description="Helical" evidence="8">
    <location>
        <begin position="270"/>
        <end position="294"/>
    </location>
</feature>
<feature type="transmembrane region" description="Helical" evidence="8">
    <location>
        <begin position="147"/>
        <end position="166"/>
    </location>
</feature>
<feature type="transmembrane region" description="Helical" evidence="8">
    <location>
        <begin position="79"/>
        <end position="99"/>
    </location>
</feature>
<feature type="transmembrane region" description="Helical" evidence="8">
    <location>
        <begin position="186"/>
        <end position="207"/>
    </location>
</feature>
<evidence type="ECO:0000256" key="6">
    <source>
        <dbReference type="ARBA" id="ARBA00022989"/>
    </source>
</evidence>
<comment type="caution">
    <text evidence="9">The sequence shown here is derived from an EMBL/GenBank/DDBJ whole genome shotgun (WGS) entry which is preliminary data.</text>
</comment>
<dbReference type="PANTHER" id="PTHR34975">
    <property type="entry name" value="SPORE GERMINATION PROTEIN A2"/>
    <property type="match status" value="1"/>
</dbReference>
<protein>
    <submittedName>
        <fullName evidence="9">GerAB/ArcD/ProY family transporter</fullName>
    </submittedName>
</protein>
<keyword evidence="5 8" id="KW-0812">Transmembrane</keyword>
<keyword evidence="10" id="KW-1185">Reference proteome</keyword>
<feature type="transmembrane region" description="Helical" evidence="8">
    <location>
        <begin position="39"/>
        <end position="58"/>
    </location>
</feature>
<dbReference type="Proteomes" id="UP001596233">
    <property type="component" value="Unassembled WGS sequence"/>
</dbReference>
<evidence type="ECO:0000256" key="4">
    <source>
        <dbReference type="ARBA" id="ARBA00022544"/>
    </source>
</evidence>
<dbReference type="EMBL" id="JBHSTE010000006">
    <property type="protein sequence ID" value="MFC6334531.1"/>
    <property type="molecule type" value="Genomic_DNA"/>
</dbReference>
<proteinExistence type="inferred from homology"/>
<feature type="transmembrane region" description="Helical" evidence="8">
    <location>
        <begin position="334"/>
        <end position="353"/>
    </location>
</feature>
<keyword evidence="3" id="KW-0813">Transport</keyword>
<evidence type="ECO:0000256" key="2">
    <source>
        <dbReference type="ARBA" id="ARBA00007998"/>
    </source>
</evidence>
<evidence type="ECO:0000256" key="7">
    <source>
        <dbReference type="ARBA" id="ARBA00023136"/>
    </source>
</evidence>
<accession>A0ABW1V9K0</accession>
<comment type="similarity">
    <text evidence="2">Belongs to the amino acid-polyamine-organocation (APC) superfamily. Spore germination protein (SGP) (TC 2.A.3.9) family.</text>
</comment>
<evidence type="ECO:0000256" key="5">
    <source>
        <dbReference type="ARBA" id="ARBA00022692"/>
    </source>
</evidence>
<keyword evidence="6 8" id="KW-1133">Transmembrane helix</keyword>
<dbReference type="InterPro" id="IPR004761">
    <property type="entry name" value="Spore_GerAB"/>
</dbReference>
<gene>
    <name evidence="9" type="ORF">ACFP56_18030</name>
</gene>
<keyword evidence="7 8" id="KW-0472">Membrane</keyword>
<name>A0ABW1V9K0_9BACL</name>
<evidence type="ECO:0000256" key="1">
    <source>
        <dbReference type="ARBA" id="ARBA00004141"/>
    </source>
</evidence>
<organism evidence="9 10">
    <name type="scientific">Paenibacillus septentrionalis</name>
    <dbReference type="NCBI Taxonomy" id="429342"/>
    <lineage>
        <taxon>Bacteria</taxon>
        <taxon>Bacillati</taxon>
        <taxon>Bacillota</taxon>
        <taxon>Bacilli</taxon>
        <taxon>Bacillales</taxon>
        <taxon>Paenibacillaceae</taxon>
        <taxon>Paenibacillus</taxon>
    </lineage>
</organism>
<reference evidence="10" key="1">
    <citation type="journal article" date="2019" name="Int. J. Syst. Evol. Microbiol.">
        <title>The Global Catalogue of Microorganisms (GCM) 10K type strain sequencing project: providing services to taxonomists for standard genome sequencing and annotation.</title>
        <authorList>
            <consortium name="The Broad Institute Genomics Platform"/>
            <consortium name="The Broad Institute Genome Sequencing Center for Infectious Disease"/>
            <person name="Wu L."/>
            <person name="Ma J."/>
        </authorList>
    </citation>
    <scope>NUCLEOTIDE SEQUENCE [LARGE SCALE GENOMIC DNA]</scope>
    <source>
        <strain evidence="10">PCU 280</strain>
    </source>
</reference>
<comment type="subcellular location">
    <subcellularLocation>
        <location evidence="1">Membrane</location>
        <topology evidence="1">Multi-pass membrane protein</topology>
    </subcellularLocation>
</comment>
<evidence type="ECO:0000256" key="8">
    <source>
        <dbReference type="SAM" id="Phobius"/>
    </source>
</evidence>
<dbReference type="PANTHER" id="PTHR34975:SF2">
    <property type="entry name" value="SPORE GERMINATION PROTEIN A2"/>
    <property type="match status" value="1"/>
</dbReference>
<feature type="transmembrane region" description="Helical" evidence="8">
    <location>
        <begin position="12"/>
        <end position="33"/>
    </location>
</feature>
<dbReference type="RefSeq" id="WP_379237148.1">
    <property type="nucleotide sequence ID" value="NZ_JBHSTE010000006.1"/>
</dbReference>
<evidence type="ECO:0000313" key="9">
    <source>
        <dbReference type="EMBL" id="MFC6334531.1"/>
    </source>
</evidence>